<dbReference type="Proteomes" id="UP000700596">
    <property type="component" value="Unassembled WGS sequence"/>
</dbReference>
<reference evidence="2" key="1">
    <citation type="journal article" date="2021" name="Nat. Commun.">
        <title>Genetic determinants of endophytism in the Arabidopsis root mycobiome.</title>
        <authorList>
            <person name="Mesny F."/>
            <person name="Miyauchi S."/>
            <person name="Thiergart T."/>
            <person name="Pickel B."/>
            <person name="Atanasova L."/>
            <person name="Karlsson M."/>
            <person name="Huettel B."/>
            <person name="Barry K.W."/>
            <person name="Haridas S."/>
            <person name="Chen C."/>
            <person name="Bauer D."/>
            <person name="Andreopoulos W."/>
            <person name="Pangilinan J."/>
            <person name="LaButti K."/>
            <person name="Riley R."/>
            <person name="Lipzen A."/>
            <person name="Clum A."/>
            <person name="Drula E."/>
            <person name="Henrissat B."/>
            <person name="Kohler A."/>
            <person name="Grigoriev I.V."/>
            <person name="Martin F.M."/>
            <person name="Hacquard S."/>
        </authorList>
    </citation>
    <scope>NUCLEOTIDE SEQUENCE</scope>
    <source>
        <strain evidence="2">MPI-CAGE-CH-0243</strain>
    </source>
</reference>
<evidence type="ECO:0000313" key="2">
    <source>
        <dbReference type="EMBL" id="KAH7126982.1"/>
    </source>
</evidence>
<organism evidence="2 3">
    <name type="scientific">Dendryphion nanum</name>
    <dbReference type="NCBI Taxonomy" id="256645"/>
    <lineage>
        <taxon>Eukaryota</taxon>
        <taxon>Fungi</taxon>
        <taxon>Dikarya</taxon>
        <taxon>Ascomycota</taxon>
        <taxon>Pezizomycotina</taxon>
        <taxon>Dothideomycetes</taxon>
        <taxon>Pleosporomycetidae</taxon>
        <taxon>Pleosporales</taxon>
        <taxon>Torulaceae</taxon>
        <taxon>Dendryphion</taxon>
    </lineage>
</organism>
<dbReference type="PROSITE" id="PS50280">
    <property type="entry name" value="SET"/>
    <property type="match status" value="1"/>
</dbReference>
<comment type="caution">
    <text evidence="2">The sequence shown here is derived from an EMBL/GenBank/DDBJ whole genome shotgun (WGS) entry which is preliminary data.</text>
</comment>
<proteinExistence type="predicted"/>
<evidence type="ECO:0000313" key="3">
    <source>
        <dbReference type="Proteomes" id="UP000700596"/>
    </source>
</evidence>
<name>A0A9P9DXP4_9PLEO</name>
<protein>
    <recommendedName>
        <fullName evidence="1">SET domain-containing protein</fullName>
    </recommendedName>
</protein>
<accession>A0A9P9DXP4</accession>
<gene>
    <name evidence="2" type="ORF">B0J11DRAFT_604914</name>
</gene>
<dbReference type="PANTHER" id="PTHR12197:SF273">
    <property type="entry name" value="MYND-TYPE ZINC FINGER PROTEIN SAMB"/>
    <property type="match status" value="1"/>
</dbReference>
<dbReference type="SUPFAM" id="SSF82199">
    <property type="entry name" value="SET domain"/>
    <property type="match status" value="2"/>
</dbReference>
<dbReference type="InterPro" id="IPR001214">
    <property type="entry name" value="SET_dom"/>
</dbReference>
<dbReference type="EMBL" id="JAGMWT010000006">
    <property type="protein sequence ID" value="KAH7126982.1"/>
    <property type="molecule type" value="Genomic_DNA"/>
</dbReference>
<sequence>MIRFARNQGINDACPTTTGDFRSRIAHLVELQNRLTEEPYSISLRLELAGSYKELGYPDLAAGDSYKALLLIDELDQEGEYHDEVLEAATANAASVSQQTAPNGNGIDSAQEVVEENKDDEDAVTKAKTIWSSTAYNVLIACLIDCGSLRSAFDFTNRASRSFPGSKIFSKYHGIIRSQLQAFFKTRGYDLESVDVSEYPDRGLVRREEYPWNTFEPDRFSVESIRYLNSEMSAVAPKLEVKVASLPSLSGLSVSDNHSTAINHHIEFVDQLGVFAKSDIKPGEELLKEKSLLTAIARLHETYCDACSIPLSTSVSSAEEHRAIPCDECAEVFFCSEECLDLAQETYHSVLCGIDIEQKVTNSEAADGLYFLLLVRALALAHAQESHPLELKEVRYIWGDYHALNLDTEWKTDARGHIIDAFGSIGQTLPFSFNSSILKPLHMLEKMDINIFEESHRYDTWVFNTLYAKFRGTASARQGLDGRPEIGAVHPLWCLANHSCDPNVSWEWNGSMKFWAREKLVDWKGRDPKQQPGIREGQEIFSHYCDIRLPVKERREWAIGALGGECMCARCRWEEDQEIRTGRTT</sequence>
<keyword evidence="3" id="KW-1185">Reference proteome</keyword>
<dbReference type="GO" id="GO:0005634">
    <property type="term" value="C:nucleus"/>
    <property type="evidence" value="ECO:0007669"/>
    <property type="project" value="TreeGrafter"/>
</dbReference>
<dbReference type="AlphaFoldDB" id="A0A9P9DXP4"/>
<dbReference type="InterPro" id="IPR050869">
    <property type="entry name" value="H3K4_H4K5_MeTrfase"/>
</dbReference>
<feature type="domain" description="SET" evidence="1">
    <location>
        <begin position="250"/>
        <end position="545"/>
    </location>
</feature>
<dbReference type="InterPro" id="IPR046341">
    <property type="entry name" value="SET_dom_sf"/>
</dbReference>
<dbReference type="OrthoDB" id="438641at2759"/>
<dbReference type="Gene3D" id="2.170.270.10">
    <property type="entry name" value="SET domain"/>
    <property type="match status" value="1"/>
</dbReference>
<dbReference type="PANTHER" id="PTHR12197">
    <property type="entry name" value="HISTONE-LYSINE N-METHYLTRANSFERASE SMYD"/>
    <property type="match status" value="1"/>
</dbReference>
<evidence type="ECO:0000259" key="1">
    <source>
        <dbReference type="PROSITE" id="PS50280"/>
    </source>
</evidence>